<evidence type="ECO:0008006" key="3">
    <source>
        <dbReference type="Google" id="ProtNLM"/>
    </source>
</evidence>
<dbReference type="InterPro" id="IPR051030">
    <property type="entry name" value="Vitamin_B12-ABC_binding"/>
</dbReference>
<dbReference type="PANTHER" id="PTHR42860:SF1">
    <property type="entry name" value="VITAMIN B12-BINDING PROTEIN"/>
    <property type="match status" value="1"/>
</dbReference>
<reference evidence="2" key="1">
    <citation type="journal article" date="2019" name="Int. J. Syst. Evol. Microbiol.">
        <title>The Global Catalogue of Microorganisms (GCM) 10K type strain sequencing project: providing services to taxonomists for standard genome sequencing and annotation.</title>
        <authorList>
            <consortium name="The Broad Institute Genomics Platform"/>
            <consortium name="The Broad Institute Genome Sequencing Center for Infectious Disease"/>
            <person name="Wu L."/>
            <person name="Ma J."/>
        </authorList>
    </citation>
    <scope>NUCLEOTIDE SEQUENCE [LARGE SCALE GENOMIC DNA]</scope>
    <source>
        <strain evidence="2">CGMCC 4.7676</strain>
    </source>
</reference>
<sequence length="146" mass="16023">MLGVPERAAAETRRLQERLAAVRARVEGRPRPRMAAIEWLDPLWPAGHWVPEQIEAAGGIPLLAAAGEHTRPIPWDTVVEARPDVLLLIPCGFPPERTEAELHLLTGLPGWDDIPAVHILDGPAHFNRPGPRVVDGAEILADVLHR</sequence>
<evidence type="ECO:0000313" key="2">
    <source>
        <dbReference type="Proteomes" id="UP001595645"/>
    </source>
</evidence>
<comment type="caution">
    <text evidence="1">The sequence shown here is derived from an EMBL/GenBank/DDBJ whole genome shotgun (WGS) entry which is preliminary data.</text>
</comment>
<evidence type="ECO:0000313" key="1">
    <source>
        <dbReference type="EMBL" id="MFC3453405.1"/>
    </source>
</evidence>
<dbReference type="EMBL" id="JBHRWK010000049">
    <property type="protein sequence ID" value="MFC3453405.1"/>
    <property type="molecule type" value="Genomic_DNA"/>
</dbReference>
<name>A0ABV7P4F6_9PSEU</name>
<dbReference type="Proteomes" id="UP001595645">
    <property type="component" value="Unassembled WGS sequence"/>
</dbReference>
<dbReference type="Gene3D" id="3.40.50.1980">
    <property type="entry name" value="Nitrogenase molybdenum iron protein domain"/>
    <property type="match status" value="1"/>
</dbReference>
<dbReference type="SUPFAM" id="SSF53807">
    <property type="entry name" value="Helical backbone' metal receptor"/>
    <property type="match status" value="1"/>
</dbReference>
<proteinExistence type="predicted"/>
<dbReference type="PANTHER" id="PTHR42860">
    <property type="entry name" value="VITAMIN B12-BINDING PROTEIN"/>
    <property type="match status" value="1"/>
</dbReference>
<gene>
    <name evidence="1" type="ORF">ACFOSH_28545</name>
</gene>
<accession>A0ABV7P4F6</accession>
<protein>
    <recommendedName>
        <fullName evidence="3">Fe/B12 periplasmic-binding domain-containing protein</fullName>
    </recommendedName>
</protein>
<organism evidence="1 2">
    <name type="scientific">Amycolatopsis speibonae</name>
    <dbReference type="NCBI Taxonomy" id="1450224"/>
    <lineage>
        <taxon>Bacteria</taxon>
        <taxon>Bacillati</taxon>
        <taxon>Actinomycetota</taxon>
        <taxon>Actinomycetes</taxon>
        <taxon>Pseudonocardiales</taxon>
        <taxon>Pseudonocardiaceae</taxon>
        <taxon>Amycolatopsis</taxon>
    </lineage>
</organism>
<dbReference type="RefSeq" id="WP_378242164.1">
    <property type="nucleotide sequence ID" value="NZ_JBHRWK010000049.1"/>
</dbReference>
<keyword evidence="2" id="KW-1185">Reference proteome</keyword>